<protein>
    <recommendedName>
        <fullName evidence="4">DUF5050 domain-containing protein</fullName>
    </recommendedName>
</protein>
<dbReference type="SUPFAM" id="SSF69304">
    <property type="entry name" value="Tricorn protease N-terminal domain"/>
    <property type="match status" value="1"/>
</dbReference>
<sequence>MKKIVLLASLFGFMLLILSSCGEAKDYSDTYNPDTDYQYFLLEQGRAIQSGESDTGYYFLNNNYIYYMDKGAMKPVLLDNRPESDCLKQTATAPISNCNAYVSNLDGLFGGFLAYNDHHLYVLESAQVLDKDRAVTRYSLIRLSLDGTKRTKVLEFKFRPMAIAIHRGIVYYSSQDFDVNSDGKYQIFQYDLNKRFAKPKQVYLGKLEKGSIGDIIPYGKNVYFLEAGIQNGANLYRTFRYDIQDETVTGMFTGDPKANCALVGILHDRLIFNKFYGDVKDPKSWVIYEADLQGNHEAPLPIERDFFTFYYAADKYIFGQPASIYMTPEQLKAAPDAYRMTVYDQQYQPIDTVDLSFLPKDHNLLPGDDRYMFAHYRKEDASYIAYLDKQELGSGKAKFKTLIKTDHPDTVITQMEK</sequence>
<evidence type="ECO:0008006" key="4">
    <source>
        <dbReference type="Google" id="ProtNLM"/>
    </source>
</evidence>
<proteinExistence type="predicted"/>
<dbReference type="AlphaFoldDB" id="A0A5J5GEJ0"/>
<evidence type="ECO:0000256" key="1">
    <source>
        <dbReference type="SAM" id="SignalP"/>
    </source>
</evidence>
<keyword evidence="3" id="KW-1185">Reference proteome</keyword>
<evidence type="ECO:0000313" key="3">
    <source>
        <dbReference type="Proteomes" id="UP000367750"/>
    </source>
</evidence>
<gene>
    <name evidence="2" type="ORF">F4V43_06430</name>
</gene>
<comment type="caution">
    <text evidence="2">The sequence shown here is derived from an EMBL/GenBank/DDBJ whole genome shotgun (WGS) entry which is preliminary data.</text>
</comment>
<reference evidence="2 3" key="1">
    <citation type="submission" date="2019-09" db="EMBL/GenBank/DDBJ databases">
        <title>Bacillus ochoae sp. nov., Paenibacillus whitsoniae sp. nov., Paenibacillus spiritus sp. nov. Isolated from the Mars Exploration Rover during spacecraft assembly.</title>
        <authorList>
            <person name="Seuylemezian A."/>
            <person name="Vaishampayan P."/>
        </authorList>
    </citation>
    <scope>NUCLEOTIDE SEQUENCE [LARGE SCALE GENOMIC DNA]</scope>
    <source>
        <strain evidence="2 3">MER_111</strain>
    </source>
</reference>
<evidence type="ECO:0000313" key="2">
    <source>
        <dbReference type="EMBL" id="KAA9006575.1"/>
    </source>
</evidence>
<dbReference type="RefSeq" id="WP_150457405.1">
    <property type="nucleotide sequence ID" value="NZ_VYKK01000005.1"/>
</dbReference>
<feature type="signal peptide" evidence="1">
    <location>
        <begin position="1"/>
        <end position="24"/>
    </location>
</feature>
<dbReference type="PROSITE" id="PS51257">
    <property type="entry name" value="PROKAR_LIPOPROTEIN"/>
    <property type="match status" value="1"/>
</dbReference>
<dbReference type="Proteomes" id="UP000367750">
    <property type="component" value="Unassembled WGS sequence"/>
</dbReference>
<organism evidence="2 3">
    <name type="scientific">Paenibacillus spiritus</name>
    <dbReference type="NCBI Taxonomy" id="2496557"/>
    <lineage>
        <taxon>Bacteria</taxon>
        <taxon>Bacillati</taxon>
        <taxon>Bacillota</taxon>
        <taxon>Bacilli</taxon>
        <taxon>Bacillales</taxon>
        <taxon>Paenibacillaceae</taxon>
        <taxon>Paenibacillus</taxon>
    </lineage>
</organism>
<accession>A0A5J5GEJ0</accession>
<dbReference type="EMBL" id="VYKK01000005">
    <property type="protein sequence ID" value="KAA9006575.1"/>
    <property type="molecule type" value="Genomic_DNA"/>
</dbReference>
<name>A0A5J5GEJ0_9BACL</name>
<feature type="chain" id="PRO_5023831969" description="DUF5050 domain-containing protein" evidence="1">
    <location>
        <begin position="25"/>
        <end position="417"/>
    </location>
</feature>
<keyword evidence="1" id="KW-0732">Signal</keyword>
<dbReference type="OrthoDB" id="2576133at2"/>